<dbReference type="Proteomes" id="UP000076744">
    <property type="component" value="Unassembled WGS sequence"/>
</dbReference>
<evidence type="ECO:0000313" key="2">
    <source>
        <dbReference type="EMBL" id="OAA69611.1"/>
    </source>
</evidence>
<keyword evidence="3" id="KW-1185">Reference proteome</keyword>
<accession>A0A168B4M0</accession>
<gene>
    <name evidence="2" type="ORF">ISF_02881</name>
</gene>
<dbReference type="STRING" id="1081104.A0A168B4M0"/>
<name>A0A168B4M0_CORFA</name>
<dbReference type="PANTHER" id="PTHR11060">
    <property type="entry name" value="PROTEIN MEMO1"/>
    <property type="match status" value="1"/>
</dbReference>
<dbReference type="Gene3D" id="3.40.830.10">
    <property type="entry name" value="LigB-like"/>
    <property type="match status" value="1"/>
</dbReference>
<dbReference type="EMBL" id="AZHB01000005">
    <property type="protein sequence ID" value="OAA69611.1"/>
    <property type="molecule type" value="Genomic_DNA"/>
</dbReference>
<comment type="caution">
    <text evidence="2">The sequence shown here is derived from an EMBL/GenBank/DDBJ whole genome shotgun (WGS) entry which is preliminary data.</text>
</comment>
<comment type="similarity">
    <text evidence="1">Belongs to the MEMO1 family.</text>
</comment>
<organism evidence="2 3">
    <name type="scientific">Cordyceps fumosorosea (strain ARSEF 2679)</name>
    <name type="common">Isaria fumosorosea</name>
    <dbReference type="NCBI Taxonomy" id="1081104"/>
    <lineage>
        <taxon>Eukaryota</taxon>
        <taxon>Fungi</taxon>
        <taxon>Dikarya</taxon>
        <taxon>Ascomycota</taxon>
        <taxon>Pezizomycotina</taxon>
        <taxon>Sordariomycetes</taxon>
        <taxon>Hypocreomycetidae</taxon>
        <taxon>Hypocreales</taxon>
        <taxon>Cordycipitaceae</taxon>
        <taxon>Cordyceps</taxon>
    </lineage>
</organism>
<dbReference type="PANTHER" id="PTHR11060:SF0">
    <property type="entry name" value="PROTEIN MEMO1"/>
    <property type="match status" value="1"/>
</dbReference>
<dbReference type="InterPro" id="IPR002737">
    <property type="entry name" value="MEMO1_fam"/>
</dbReference>
<evidence type="ECO:0000313" key="3">
    <source>
        <dbReference type="Proteomes" id="UP000076744"/>
    </source>
</evidence>
<dbReference type="OrthoDB" id="417112at2759"/>
<dbReference type="GeneID" id="30019173"/>
<dbReference type="AlphaFoldDB" id="A0A168B4M0"/>
<reference evidence="2 3" key="1">
    <citation type="journal article" date="2016" name="Genome Biol. Evol.">
        <title>Divergent and convergent evolution of fungal pathogenicity.</title>
        <authorList>
            <person name="Shang Y."/>
            <person name="Xiao G."/>
            <person name="Zheng P."/>
            <person name="Cen K."/>
            <person name="Zhan S."/>
            <person name="Wang C."/>
        </authorList>
    </citation>
    <scope>NUCLEOTIDE SEQUENCE [LARGE SCALE GENOMIC DNA]</scope>
    <source>
        <strain evidence="2 3">ARSEF 2679</strain>
    </source>
</reference>
<dbReference type="RefSeq" id="XP_018706215.1">
    <property type="nucleotide sequence ID" value="XM_018846487.1"/>
</dbReference>
<sequence length="377" mass="42271">MPEAPLTCDEVLGRGWNDFSESEMRSLLRAERKKMTETFRELPNDSRPPTKAFDGWYELAPFQLRWQLDEYLDEVPETIDGSALPIPGARAIIAPHAGYAYSGRCSAWAFRCLDLSRAKRVFVLGPTHTYYFRGLALSTFSEYRTPLGALKVDQETLRAIYAAAESAGAPEVRNIPQRRELEEHSLEMEITFLHQRCEAAFGSSAEFPAIVPMLVSGDAANEEATGRLLLPYLRDPANAFVVSSDFCHWGRQFGDYRPYFRGGERARRVNLRDADAPPRDPPIHECIKMLDDEAIAAMETGSHAAFVANLEDTDNSVCGRHPIGAMMAALEMLGAERQEGVEGKESPRFKHVRYDRSTLLTDPMQSSVSYVSAYAKF</sequence>
<dbReference type="CDD" id="cd07361">
    <property type="entry name" value="MEMO_like"/>
    <property type="match status" value="1"/>
</dbReference>
<protein>
    <submittedName>
        <fullName evidence="2">DUF52 domain protein</fullName>
    </submittedName>
</protein>
<dbReference type="NCBIfam" id="TIGR04336">
    <property type="entry name" value="AmmeMemoSam_B"/>
    <property type="match status" value="1"/>
</dbReference>
<dbReference type="Pfam" id="PF01875">
    <property type="entry name" value="Memo"/>
    <property type="match status" value="1"/>
</dbReference>
<evidence type="ECO:0000256" key="1">
    <source>
        <dbReference type="ARBA" id="ARBA00006315"/>
    </source>
</evidence>
<proteinExistence type="inferred from homology"/>